<name>A0ACC2B197_DIPCM</name>
<dbReference type="Proteomes" id="UP001162992">
    <property type="component" value="Chromosome 18"/>
</dbReference>
<protein>
    <submittedName>
        <fullName evidence="1">Uncharacterized protein</fullName>
    </submittedName>
</protein>
<proteinExistence type="predicted"/>
<gene>
    <name evidence="1" type="ORF">O6H91_18G053500</name>
</gene>
<evidence type="ECO:0000313" key="2">
    <source>
        <dbReference type="Proteomes" id="UP001162992"/>
    </source>
</evidence>
<dbReference type="EMBL" id="CM055109">
    <property type="protein sequence ID" value="KAJ7523538.1"/>
    <property type="molecule type" value="Genomic_DNA"/>
</dbReference>
<comment type="caution">
    <text evidence="1">The sequence shown here is derived from an EMBL/GenBank/DDBJ whole genome shotgun (WGS) entry which is preliminary data.</text>
</comment>
<accession>A0ACC2B197</accession>
<keyword evidence="2" id="KW-1185">Reference proteome</keyword>
<evidence type="ECO:0000313" key="1">
    <source>
        <dbReference type="EMBL" id="KAJ7523538.1"/>
    </source>
</evidence>
<sequence>MFFMVAYVLILTFLVFIELVYWLYFTCLVMILSYLSWVYLFPCSMPEFFQRQLLLFFSYFSSDRFRYVLGFFSVLTQLTYLGMFLLLVVLWNFSELPILLLFHCYLLLYYG</sequence>
<reference evidence="2" key="1">
    <citation type="journal article" date="2024" name="Proc. Natl. Acad. Sci. U.S.A.">
        <title>Extraordinary preservation of gene collinearity over three hundred million years revealed in homosporous lycophytes.</title>
        <authorList>
            <person name="Li C."/>
            <person name="Wickell D."/>
            <person name="Kuo L.Y."/>
            <person name="Chen X."/>
            <person name="Nie B."/>
            <person name="Liao X."/>
            <person name="Peng D."/>
            <person name="Ji J."/>
            <person name="Jenkins J."/>
            <person name="Williams M."/>
            <person name="Shu S."/>
            <person name="Plott C."/>
            <person name="Barry K."/>
            <person name="Rajasekar S."/>
            <person name="Grimwood J."/>
            <person name="Han X."/>
            <person name="Sun S."/>
            <person name="Hou Z."/>
            <person name="He W."/>
            <person name="Dai G."/>
            <person name="Sun C."/>
            <person name="Schmutz J."/>
            <person name="Leebens-Mack J.H."/>
            <person name="Li F.W."/>
            <person name="Wang L."/>
        </authorList>
    </citation>
    <scope>NUCLEOTIDE SEQUENCE [LARGE SCALE GENOMIC DNA]</scope>
    <source>
        <strain evidence="2">cv. PW_Plant_1</strain>
    </source>
</reference>
<organism evidence="1 2">
    <name type="scientific">Diphasiastrum complanatum</name>
    <name type="common">Issler's clubmoss</name>
    <name type="synonym">Lycopodium complanatum</name>
    <dbReference type="NCBI Taxonomy" id="34168"/>
    <lineage>
        <taxon>Eukaryota</taxon>
        <taxon>Viridiplantae</taxon>
        <taxon>Streptophyta</taxon>
        <taxon>Embryophyta</taxon>
        <taxon>Tracheophyta</taxon>
        <taxon>Lycopodiopsida</taxon>
        <taxon>Lycopodiales</taxon>
        <taxon>Lycopodiaceae</taxon>
        <taxon>Lycopodioideae</taxon>
        <taxon>Diphasiastrum</taxon>
    </lineage>
</organism>